<keyword evidence="4 9" id="KW-0418">Kinase</keyword>
<protein>
    <submittedName>
        <fullName evidence="9">Four-carbon acid sugar kinase family protein</fullName>
        <ecNumber evidence="9">2.7.1.-</ecNumber>
    </submittedName>
</protein>
<dbReference type="RefSeq" id="WP_390229156.1">
    <property type="nucleotide sequence ID" value="NZ_JBHSCN010000005.1"/>
</dbReference>
<gene>
    <name evidence="9" type="ORF">ACFOYW_11965</name>
</gene>
<keyword evidence="6" id="KW-0119">Carbohydrate metabolism</keyword>
<dbReference type="GO" id="GO:0016301">
    <property type="term" value="F:kinase activity"/>
    <property type="evidence" value="ECO:0007669"/>
    <property type="project" value="UniProtKB-KW"/>
</dbReference>
<evidence type="ECO:0000256" key="5">
    <source>
        <dbReference type="ARBA" id="ARBA00022840"/>
    </source>
</evidence>
<keyword evidence="2 9" id="KW-0808">Transferase</keyword>
<dbReference type="Pfam" id="PF17042">
    <property type="entry name" value="NBD_C"/>
    <property type="match status" value="1"/>
</dbReference>
<comment type="caution">
    <text evidence="9">The sequence shown here is derived from an EMBL/GenBank/DDBJ whole genome shotgun (WGS) entry which is preliminary data.</text>
</comment>
<dbReference type="Proteomes" id="UP001595900">
    <property type="component" value="Unassembled WGS sequence"/>
</dbReference>
<dbReference type="Gene3D" id="3.40.980.20">
    <property type="entry name" value="Four-carbon acid sugar kinase, nucleotide binding domain"/>
    <property type="match status" value="1"/>
</dbReference>
<feature type="domain" description="Four-carbon acid sugar kinase nucleotide binding" evidence="8">
    <location>
        <begin position="324"/>
        <end position="486"/>
    </location>
</feature>
<evidence type="ECO:0000256" key="6">
    <source>
        <dbReference type="ARBA" id="ARBA00023277"/>
    </source>
</evidence>
<evidence type="ECO:0000313" key="10">
    <source>
        <dbReference type="Proteomes" id="UP001595900"/>
    </source>
</evidence>
<dbReference type="InterPro" id="IPR010737">
    <property type="entry name" value="4-carb_acid_sugar_kinase_N"/>
</dbReference>
<feature type="domain" description="Four-carbon acid sugar kinase N-terminal" evidence="7">
    <location>
        <begin position="60"/>
        <end position="299"/>
    </location>
</feature>
<keyword evidence="3" id="KW-0547">Nucleotide-binding</keyword>
<comment type="similarity">
    <text evidence="1">Belongs to the four-carbon acid sugar kinase family.</text>
</comment>
<evidence type="ECO:0000256" key="1">
    <source>
        <dbReference type="ARBA" id="ARBA00005715"/>
    </source>
</evidence>
<reference evidence="10" key="1">
    <citation type="journal article" date="2019" name="Int. J. Syst. Evol. Microbiol.">
        <title>The Global Catalogue of Microorganisms (GCM) 10K type strain sequencing project: providing services to taxonomists for standard genome sequencing and annotation.</title>
        <authorList>
            <consortium name="The Broad Institute Genomics Platform"/>
            <consortium name="The Broad Institute Genome Sequencing Center for Infectious Disease"/>
            <person name="Wu L."/>
            <person name="Ma J."/>
        </authorList>
    </citation>
    <scope>NUCLEOTIDE SEQUENCE [LARGE SCALE GENOMIC DNA]</scope>
    <source>
        <strain evidence="10">CGMCC 1.10363</strain>
    </source>
</reference>
<evidence type="ECO:0000256" key="4">
    <source>
        <dbReference type="ARBA" id="ARBA00022777"/>
    </source>
</evidence>
<dbReference type="Pfam" id="PF07005">
    <property type="entry name" value="SBD_N"/>
    <property type="match status" value="1"/>
</dbReference>
<name>A0ABV8Q6Y8_9MICO</name>
<keyword evidence="5" id="KW-0067">ATP-binding</keyword>
<dbReference type="EMBL" id="JBHSCN010000005">
    <property type="protein sequence ID" value="MFC4244090.1"/>
    <property type="molecule type" value="Genomic_DNA"/>
</dbReference>
<sequence>MELRSVAVVGSGSPGGGMAQVPAEYGVVAARGADWADGLPVPLDVPPERVAAALAGARRLVVLDDDPTGTQTVRDVPVLTRWGVDDIAWALEQDTPGFFVLTNTRSLSPEDAAQRNREAAEAALTAAARAGVDLVFASRSDSTLRGHFPLETDVLSAVLAAHDEPVDGVLLSPAYIDAGRVTLDGVHWLRSPSGLTPAGESEFARDATFGYRASRLSDWVEEKTGGRIPRAGVRLVTLPELRGSTGALQQALSSAREGGVLVVDAVTDDDLRATALAVVEAEAAGIRLIYRVGPSFVRARLGQGAHQPLTDSQLDELTGDGHGLIAIGSHVGLTTRQLDRLAARVDPALIEVDVERIVTGDAASHVDEVVARAATALSDAPVVVSTSRRLRLGATAADSLDVSRRVSAALTEAVRRIVAARRPAYVVAKGGITSSDIATHSLGIDRAMVRGSLLPGIVSLWQAESGPSLGLPYVVFAGNVGDDDALADVVERLEGR</sequence>
<evidence type="ECO:0000259" key="7">
    <source>
        <dbReference type="Pfam" id="PF07005"/>
    </source>
</evidence>
<dbReference type="Gene3D" id="3.40.50.10840">
    <property type="entry name" value="Putative sugar-binding, N-terminal domain"/>
    <property type="match status" value="1"/>
</dbReference>
<dbReference type="EC" id="2.7.1.-" evidence="9"/>
<evidence type="ECO:0000256" key="2">
    <source>
        <dbReference type="ARBA" id="ARBA00022679"/>
    </source>
</evidence>
<evidence type="ECO:0000313" key="9">
    <source>
        <dbReference type="EMBL" id="MFC4244090.1"/>
    </source>
</evidence>
<dbReference type="SUPFAM" id="SSF142764">
    <property type="entry name" value="YgbK-like"/>
    <property type="match status" value="1"/>
</dbReference>
<dbReference type="InterPro" id="IPR042213">
    <property type="entry name" value="NBD_C_sf"/>
</dbReference>
<proteinExistence type="inferred from homology"/>
<dbReference type="InterPro" id="IPR037051">
    <property type="entry name" value="4-carb_acid_sugar_kinase_N_sf"/>
</dbReference>
<evidence type="ECO:0000259" key="8">
    <source>
        <dbReference type="Pfam" id="PF17042"/>
    </source>
</evidence>
<dbReference type="InterPro" id="IPR031475">
    <property type="entry name" value="NBD_C"/>
</dbReference>
<evidence type="ECO:0000256" key="3">
    <source>
        <dbReference type="ARBA" id="ARBA00022741"/>
    </source>
</evidence>
<keyword evidence="10" id="KW-1185">Reference proteome</keyword>
<organism evidence="9 10">
    <name type="scientific">Gryllotalpicola reticulitermitis</name>
    <dbReference type="NCBI Taxonomy" id="1184153"/>
    <lineage>
        <taxon>Bacteria</taxon>
        <taxon>Bacillati</taxon>
        <taxon>Actinomycetota</taxon>
        <taxon>Actinomycetes</taxon>
        <taxon>Micrococcales</taxon>
        <taxon>Microbacteriaceae</taxon>
        <taxon>Gryllotalpicola</taxon>
    </lineage>
</organism>
<accession>A0ABV8Q6Y8</accession>